<protein>
    <recommendedName>
        <fullName evidence="2">DUF7580 domain-containing protein</fullName>
    </recommendedName>
</protein>
<name>A0AAN7BFH0_9PEZI</name>
<reference evidence="3" key="1">
    <citation type="journal article" date="2023" name="Mol. Phylogenet. Evol.">
        <title>Genome-scale phylogeny and comparative genomics of the fungal order Sordariales.</title>
        <authorList>
            <person name="Hensen N."/>
            <person name="Bonometti L."/>
            <person name="Westerberg I."/>
            <person name="Brannstrom I.O."/>
            <person name="Guillou S."/>
            <person name="Cros-Aarteil S."/>
            <person name="Calhoun S."/>
            <person name="Haridas S."/>
            <person name="Kuo A."/>
            <person name="Mondo S."/>
            <person name="Pangilinan J."/>
            <person name="Riley R."/>
            <person name="LaButti K."/>
            <person name="Andreopoulos B."/>
            <person name="Lipzen A."/>
            <person name="Chen C."/>
            <person name="Yan M."/>
            <person name="Daum C."/>
            <person name="Ng V."/>
            <person name="Clum A."/>
            <person name="Steindorff A."/>
            <person name="Ohm R.A."/>
            <person name="Martin F."/>
            <person name="Silar P."/>
            <person name="Natvig D.O."/>
            <person name="Lalanne C."/>
            <person name="Gautier V."/>
            <person name="Ament-Velasquez S.L."/>
            <person name="Kruys A."/>
            <person name="Hutchinson M.I."/>
            <person name="Powell A.J."/>
            <person name="Barry K."/>
            <person name="Miller A.N."/>
            <person name="Grigoriev I.V."/>
            <person name="Debuchy R."/>
            <person name="Gladieux P."/>
            <person name="Hiltunen Thoren M."/>
            <person name="Johannesson H."/>
        </authorList>
    </citation>
    <scope>NUCLEOTIDE SEQUENCE</scope>
    <source>
        <strain evidence="3">CBS 990.96</strain>
    </source>
</reference>
<evidence type="ECO:0000256" key="1">
    <source>
        <dbReference type="SAM" id="MobiDB-lite"/>
    </source>
</evidence>
<dbReference type="Proteomes" id="UP001301958">
    <property type="component" value="Unassembled WGS sequence"/>
</dbReference>
<feature type="region of interest" description="Disordered" evidence="1">
    <location>
        <begin position="257"/>
        <end position="287"/>
    </location>
</feature>
<feature type="compositionally biased region" description="Low complexity" evidence="1">
    <location>
        <begin position="268"/>
        <end position="280"/>
    </location>
</feature>
<sequence length="596" mass="67289">MEVAGLVLGGLPIVLYAIDNYHRCLEATADYWRYESTLKLIRNHVFVQQQQLQITLRSIGLVNPTAFELEEYLCQNFPNKFHIFVDIISHMEKLLTKLFDKLDVDAHGRPKWTSETPDRVVWEWRRVRRGFGRSSRDKLITELQFWNDRLKDCFEKTELLLEDDTPTSALETVRSKFNSADCNIIRQRASRIHEAISTAWPCQSHEQHAGNLMLPWHAGPGMGAQERGDISFVFPPLDGTGSSRSWLEISCDVPGLQLPTRFEPDPTPSSKPSRSRASSPNPRPWKRLKGLFQSSSNPQLAIQMSAVRSPSPEETSPTIAVDPHLLHRPIEVHCLCSFLHGANRSGQLIYKHTNDGRYLPVTMQRRQRSGVLNAIPLSTVFSQTSATMPLSRKDRFAVAAAATWAMLYLTGSPWIGPEWSGKQTLQLLAELQALQFHPAISCNFKRQQATESQQNDSSASQEQLADMISAGLVRNKTLFALGVLLIELSLNKPFEQLRQEYHASSLASAVGLAGQNSVSDFELANVCMQRVYLEAGDLYGYAVQRCLRCEFPGRDVTKSFEFEQFRTDFFHGVVAPVQVTFNLLQATSLDQVSRRV</sequence>
<keyword evidence="4" id="KW-1185">Reference proteome</keyword>
<dbReference type="PANTHER" id="PTHR35186:SF4">
    <property type="entry name" value="PRION-INHIBITION AND PROPAGATION HELO DOMAIN-CONTAINING PROTEIN"/>
    <property type="match status" value="1"/>
</dbReference>
<organism evidence="3 4">
    <name type="scientific">Podospora fimiseda</name>
    <dbReference type="NCBI Taxonomy" id="252190"/>
    <lineage>
        <taxon>Eukaryota</taxon>
        <taxon>Fungi</taxon>
        <taxon>Dikarya</taxon>
        <taxon>Ascomycota</taxon>
        <taxon>Pezizomycotina</taxon>
        <taxon>Sordariomycetes</taxon>
        <taxon>Sordariomycetidae</taxon>
        <taxon>Sordariales</taxon>
        <taxon>Podosporaceae</taxon>
        <taxon>Podospora</taxon>
    </lineage>
</organism>
<evidence type="ECO:0000313" key="3">
    <source>
        <dbReference type="EMBL" id="KAK4222188.1"/>
    </source>
</evidence>
<evidence type="ECO:0000313" key="4">
    <source>
        <dbReference type="Proteomes" id="UP001301958"/>
    </source>
</evidence>
<dbReference type="EMBL" id="MU865486">
    <property type="protein sequence ID" value="KAK4222188.1"/>
    <property type="molecule type" value="Genomic_DNA"/>
</dbReference>
<proteinExistence type="predicted"/>
<dbReference type="PANTHER" id="PTHR35186">
    <property type="entry name" value="ANK_REP_REGION DOMAIN-CONTAINING PROTEIN"/>
    <property type="match status" value="1"/>
</dbReference>
<feature type="domain" description="DUF7580" evidence="2">
    <location>
        <begin position="185"/>
        <end position="577"/>
    </location>
</feature>
<reference evidence="3" key="2">
    <citation type="submission" date="2023-05" db="EMBL/GenBank/DDBJ databases">
        <authorList>
            <consortium name="Lawrence Berkeley National Laboratory"/>
            <person name="Steindorff A."/>
            <person name="Hensen N."/>
            <person name="Bonometti L."/>
            <person name="Westerberg I."/>
            <person name="Brannstrom I.O."/>
            <person name="Guillou S."/>
            <person name="Cros-Aarteil S."/>
            <person name="Calhoun S."/>
            <person name="Haridas S."/>
            <person name="Kuo A."/>
            <person name="Mondo S."/>
            <person name="Pangilinan J."/>
            <person name="Riley R."/>
            <person name="Labutti K."/>
            <person name="Andreopoulos B."/>
            <person name="Lipzen A."/>
            <person name="Chen C."/>
            <person name="Yanf M."/>
            <person name="Daum C."/>
            <person name="Ng V."/>
            <person name="Clum A."/>
            <person name="Ohm R."/>
            <person name="Martin F."/>
            <person name="Silar P."/>
            <person name="Natvig D."/>
            <person name="Lalanne C."/>
            <person name="Gautier V."/>
            <person name="Ament-Velasquez S.L."/>
            <person name="Kruys A."/>
            <person name="Hutchinson M.I."/>
            <person name="Powell A.J."/>
            <person name="Barry K."/>
            <person name="Miller A.N."/>
            <person name="Grigoriev I.V."/>
            <person name="Debuchy R."/>
            <person name="Gladieux P."/>
            <person name="Thoren M.H."/>
            <person name="Johannesson H."/>
        </authorList>
    </citation>
    <scope>NUCLEOTIDE SEQUENCE</scope>
    <source>
        <strain evidence="3">CBS 990.96</strain>
    </source>
</reference>
<comment type="caution">
    <text evidence="3">The sequence shown here is derived from an EMBL/GenBank/DDBJ whole genome shotgun (WGS) entry which is preliminary data.</text>
</comment>
<dbReference type="InterPro" id="IPR056002">
    <property type="entry name" value="DUF7580"/>
</dbReference>
<dbReference type="Pfam" id="PF24476">
    <property type="entry name" value="DUF7580"/>
    <property type="match status" value="1"/>
</dbReference>
<evidence type="ECO:0000259" key="2">
    <source>
        <dbReference type="Pfam" id="PF24476"/>
    </source>
</evidence>
<dbReference type="AlphaFoldDB" id="A0AAN7BFH0"/>
<gene>
    <name evidence="3" type="ORF">QBC38DRAFT_99834</name>
</gene>
<accession>A0AAN7BFH0</accession>